<gene>
    <name evidence="3" type="ORF">BBEV_2878</name>
</gene>
<feature type="domain" description="VOC" evidence="2">
    <location>
        <begin position="4"/>
        <end position="126"/>
    </location>
</feature>
<dbReference type="Pfam" id="PF00903">
    <property type="entry name" value="Glyoxalase"/>
    <property type="match status" value="1"/>
</dbReference>
<dbReference type="AlphaFoldDB" id="A0A1D7QYX0"/>
<dbReference type="RefSeq" id="WP_069366105.1">
    <property type="nucleotide sequence ID" value="NZ_CP012502.1"/>
</dbReference>
<evidence type="ECO:0000256" key="1">
    <source>
        <dbReference type="ARBA" id="ARBA00022723"/>
    </source>
</evidence>
<dbReference type="STRING" id="632773.BBEV_2878"/>
<organism evidence="3 4">
    <name type="scientific">Salisediminibacterium beveridgei</name>
    <dbReference type="NCBI Taxonomy" id="632773"/>
    <lineage>
        <taxon>Bacteria</taxon>
        <taxon>Bacillati</taxon>
        <taxon>Bacillota</taxon>
        <taxon>Bacilli</taxon>
        <taxon>Bacillales</taxon>
        <taxon>Bacillaceae</taxon>
        <taxon>Salisediminibacterium</taxon>
    </lineage>
</organism>
<proteinExistence type="predicted"/>
<dbReference type="PANTHER" id="PTHR43048:SF3">
    <property type="entry name" value="METHYLMALONYL-COA EPIMERASE, MITOCHONDRIAL"/>
    <property type="match status" value="1"/>
</dbReference>
<evidence type="ECO:0000313" key="4">
    <source>
        <dbReference type="Proteomes" id="UP000094463"/>
    </source>
</evidence>
<dbReference type="SUPFAM" id="SSF54593">
    <property type="entry name" value="Glyoxalase/Bleomycin resistance protein/Dihydroxybiphenyl dioxygenase"/>
    <property type="match status" value="1"/>
</dbReference>
<keyword evidence="3" id="KW-0560">Oxidoreductase</keyword>
<evidence type="ECO:0000313" key="3">
    <source>
        <dbReference type="EMBL" id="AOM84203.1"/>
    </source>
</evidence>
<dbReference type="InterPro" id="IPR051785">
    <property type="entry name" value="MMCE/EMCE_epimerase"/>
</dbReference>
<protein>
    <submittedName>
        <fullName evidence="3">Glyoxalase/Bleomycin Resistance Protein/Dioxygenase</fullName>
    </submittedName>
</protein>
<dbReference type="InterPro" id="IPR037523">
    <property type="entry name" value="VOC_core"/>
</dbReference>
<dbReference type="PANTHER" id="PTHR43048">
    <property type="entry name" value="METHYLMALONYL-COA EPIMERASE"/>
    <property type="match status" value="1"/>
</dbReference>
<dbReference type="PROSITE" id="PS51819">
    <property type="entry name" value="VOC"/>
    <property type="match status" value="1"/>
</dbReference>
<keyword evidence="1" id="KW-0479">Metal-binding</keyword>
<dbReference type="GO" id="GO:0046872">
    <property type="term" value="F:metal ion binding"/>
    <property type="evidence" value="ECO:0007669"/>
    <property type="project" value="UniProtKB-KW"/>
</dbReference>
<dbReference type="Proteomes" id="UP000094463">
    <property type="component" value="Chromosome"/>
</dbReference>
<dbReference type="Gene3D" id="3.10.180.10">
    <property type="entry name" value="2,3-Dihydroxybiphenyl 1,2-Dioxygenase, domain 1"/>
    <property type="match status" value="1"/>
</dbReference>
<evidence type="ECO:0000259" key="2">
    <source>
        <dbReference type="PROSITE" id="PS51819"/>
    </source>
</evidence>
<dbReference type="InterPro" id="IPR004360">
    <property type="entry name" value="Glyas_Fos-R_dOase_dom"/>
</dbReference>
<dbReference type="GO" id="GO:0004493">
    <property type="term" value="F:methylmalonyl-CoA epimerase activity"/>
    <property type="evidence" value="ECO:0007669"/>
    <property type="project" value="TreeGrafter"/>
</dbReference>
<accession>A0A1D7QYX0</accession>
<dbReference type="GO" id="GO:0046491">
    <property type="term" value="P:L-methylmalonyl-CoA metabolic process"/>
    <property type="evidence" value="ECO:0007669"/>
    <property type="project" value="TreeGrafter"/>
</dbReference>
<dbReference type="InterPro" id="IPR029068">
    <property type="entry name" value="Glyas_Bleomycin-R_OHBP_Dase"/>
</dbReference>
<keyword evidence="3" id="KW-0223">Dioxygenase</keyword>
<dbReference type="CDD" id="cd06587">
    <property type="entry name" value="VOC"/>
    <property type="match status" value="1"/>
</dbReference>
<sequence>MIKGLAHVAMTVNNMEESLAFYCDKLGFEHAFDVKDQDGNPWIEYVKIAPKEYIELFHGGENKPDEPEKAIGLHHFCFIVDSVEKTAKDLEAKGVNLTVQPKRGLGKNWQCWTLDPDGNRIEFIEPDADSPHNQ</sequence>
<reference evidence="3 4" key="1">
    <citation type="submission" date="2015-08" db="EMBL/GenBank/DDBJ databases">
        <title>The complete genome sequence of Bacillus beveridgei MLTeJB.</title>
        <authorList>
            <person name="Hanson T.E."/>
            <person name="Mesa C."/>
            <person name="Basesman S.M."/>
            <person name="Oremland R.S."/>
        </authorList>
    </citation>
    <scope>NUCLEOTIDE SEQUENCE [LARGE SCALE GENOMIC DNA]</scope>
    <source>
        <strain evidence="3 4">MLTeJB</strain>
    </source>
</reference>
<keyword evidence="4" id="KW-1185">Reference proteome</keyword>
<dbReference type="EMBL" id="CP012502">
    <property type="protein sequence ID" value="AOM84203.1"/>
    <property type="molecule type" value="Genomic_DNA"/>
</dbReference>
<dbReference type="KEGG" id="bbev:BBEV_2878"/>
<dbReference type="OrthoDB" id="9800322at2"/>
<name>A0A1D7QYX0_9BACI</name>
<dbReference type="GO" id="GO:0051213">
    <property type="term" value="F:dioxygenase activity"/>
    <property type="evidence" value="ECO:0007669"/>
    <property type="project" value="UniProtKB-KW"/>
</dbReference>